<feature type="coiled-coil region" evidence="1">
    <location>
        <begin position="81"/>
        <end position="115"/>
    </location>
</feature>
<reference evidence="3 4" key="1">
    <citation type="submission" date="2019-12" db="EMBL/GenBank/DDBJ databases">
        <title>Isolation and characterization of three novel carbon monoxide-oxidizing members of Halobacteria from salione crusts and soils.</title>
        <authorList>
            <person name="Myers M.R."/>
            <person name="King G.M."/>
        </authorList>
    </citation>
    <scope>NUCLEOTIDE SEQUENCE [LARGE SCALE GENOMIC DNA]</scope>
    <source>
        <strain evidence="3 4">WSH3</strain>
    </source>
</reference>
<evidence type="ECO:0000256" key="1">
    <source>
        <dbReference type="SAM" id="Coils"/>
    </source>
</evidence>
<accession>A0A6B0T9J6</accession>
<evidence type="ECO:0000313" key="4">
    <source>
        <dbReference type="Proteomes" id="UP000466535"/>
    </source>
</evidence>
<protein>
    <submittedName>
        <fullName evidence="3">TrmB family transcriptional regulator</fullName>
    </submittedName>
</protein>
<dbReference type="SUPFAM" id="SSF46785">
    <property type="entry name" value="Winged helix' DNA-binding domain"/>
    <property type="match status" value="1"/>
</dbReference>
<evidence type="ECO:0000313" key="3">
    <source>
        <dbReference type="EMBL" id="MXR52032.1"/>
    </source>
</evidence>
<dbReference type="InterPro" id="IPR036390">
    <property type="entry name" value="WH_DNA-bd_sf"/>
</dbReference>
<dbReference type="OrthoDB" id="30795at2157"/>
<feature type="domain" description="Transcription regulator TrmB N-terminal" evidence="2">
    <location>
        <begin position="14"/>
        <end position="80"/>
    </location>
</feature>
<dbReference type="AlphaFoldDB" id="A0A6B0T9J6"/>
<dbReference type="RefSeq" id="WP_159764151.1">
    <property type="nucleotide sequence ID" value="NZ_WUUT01000003.1"/>
</dbReference>
<dbReference type="Proteomes" id="UP000466535">
    <property type="component" value="Unassembled WGS sequence"/>
</dbReference>
<keyword evidence="1" id="KW-0175">Coiled coil</keyword>
<evidence type="ECO:0000259" key="2">
    <source>
        <dbReference type="Pfam" id="PF01978"/>
    </source>
</evidence>
<gene>
    <name evidence="3" type="ORF">GRX03_10525</name>
</gene>
<organism evidence="3 4">
    <name type="scientific">Halovenus carboxidivorans</name>
    <dbReference type="NCBI Taxonomy" id="2692199"/>
    <lineage>
        <taxon>Archaea</taxon>
        <taxon>Methanobacteriati</taxon>
        <taxon>Methanobacteriota</taxon>
        <taxon>Stenosarchaea group</taxon>
        <taxon>Halobacteria</taxon>
        <taxon>Halobacteriales</taxon>
        <taxon>Haloarculaceae</taxon>
        <taxon>Halovenus</taxon>
    </lineage>
</organism>
<dbReference type="PANTHER" id="PTHR34293">
    <property type="entry name" value="HTH-TYPE TRANSCRIPTIONAL REGULATOR TRMBL2"/>
    <property type="match status" value="1"/>
</dbReference>
<dbReference type="Pfam" id="PF01978">
    <property type="entry name" value="TrmB"/>
    <property type="match status" value="1"/>
</dbReference>
<comment type="caution">
    <text evidence="3">The sequence shown here is derived from an EMBL/GenBank/DDBJ whole genome shotgun (WGS) entry which is preliminary data.</text>
</comment>
<proteinExistence type="predicted"/>
<dbReference type="InterPro" id="IPR002831">
    <property type="entry name" value="Tscrpt_reg_TrmB_N"/>
</dbReference>
<dbReference type="Gene3D" id="1.10.10.10">
    <property type="entry name" value="Winged helix-like DNA-binding domain superfamily/Winged helix DNA-binding domain"/>
    <property type="match status" value="1"/>
</dbReference>
<keyword evidence="4" id="KW-1185">Reference proteome</keyword>
<dbReference type="InterPro" id="IPR051797">
    <property type="entry name" value="TrmB-like"/>
</dbReference>
<dbReference type="EMBL" id="WUUT01000003">
    <property type="protein sequence ID" value="MXR52032.1"/>
    <property type="molecule type" value="Genomic_DNA"/>
</dbReference>
<name>A0A6B0T9J6_9EURY</name>
<sequence>MSEQTPQNRAIEELEQFGLREYEAKCFVSLTKITSGTAREVSEHIDVPRTRVYEAVRSLESDGLVEIQHSSPQRFRAIPISEALQVLEREYEDRLDRLEQSLRQLERQSDSGHTDTDPEIWSLTGSETITTRAKRLIDGAESEVLVLFGDEHAVSDALNERLILAADRGVDVVVGASSETLRSTLSESVSEPFVFDSEFEWLSGPHNGLSFGRLLLVDDEGLLASTLVRGGDSVRERAVCGNGSANALVFILRRLLSQQLGPKPTVCDD</sequence>
<dbReference type="PANTHER" id="PTHR34293:SF1">
    <property type="entry name" value="HTH-TYPE TRANSCRIPTIONAL REGULATOR TRMBL2"/>
    <property type="match status" value="1"/>
</dbReference>
<dbReference type="InterPro" id="IPR036388">
    <property type="entry name" value="WH-like_DNA-bd_sf"/>
</dbReference>